<keyword evidence="2" id="KW-0732">Signal</keyword>
<evidence type="ECO:0000313" key="4">
    <source>
        <dbReference type="Proteomes" id="UP001189429"/>
    </source>
</evidence>
<feature type="compositionally biased region" description="Low complexity" evidence="1">
    <location>
        <begin position="98"/>
        <end position="108"/>
    </location>
</feature>
<name>A0ABN9WIE4_9DINO</name>
<comment type="caution">
    <text evidence="3">The sequence shown here is derived from an EMBL/GenBank/DDBJ whole genome shotgun (WGS) entry which is preliminary data.</text>
</comment>
<evidence type="ECO:0000313" key="3">
    <source>
        <dbReference type="EMBL" id="CAK0886258.1"/>
    </source>
</evidence>
<evidence type="ECO:0000256" key="2">
    <source>
        <dbReference type="SAM" id="SignalP"/>
    </source>
</evidence>
<organism evidence="3 4">
    <name type="scientific">Prorocentrum cordatum</name>
    <dbReference type="NCBI Taxonomy" id="2364126"/>
    <lineage>
        <taxon>Eukaryota</taxon>
        <taxon>Sar</taxon>
        <taxon>Alveolata</taxon>
        <taxon>Dinophyceae</taxon>
        <taxon>Prorocentrales</taxon>
        <taxon>Prorocentraceae</taxon>
        <taxon>Prorocentrum</taxon>
    </lineage>
</organism>
<keyword evidence="4" id="KW-1185">Reference proteome</keyword>
<dbReference type="Proteomes" id="UP001189429">
    <property type="component" value="Unassembled WGS sequence"/>
</dbReference>
<feature type="region of interest" description="Disordered" evidence="1">
    <location>
        <begin position="81"/>
        <end position="140"/>
    </location>
</feature>
<dbReference type="EMBL" id="CAUYUJ010018779">
    <property type="protein sequence ID" value="CAK0886258.1"/>
    <property type="molecule type" value="Genomic_DNA"/>
</dbReference>
<evidence type="ECO:0008006" key="5">
    <source>
        <dbReference type="Google" id="ProtNLM"/>
    </source>
</evidence>
<proteinExistence type="predicted"/>
<sequence length="140" mass="14582">MRRSWRGGRLLAGLRRWGPWVFCCCAASPRVPPPPGGLNGACRACGLCRHGMAVAGFEGVAPGQGSALDAPATLAAMATAQLPGASAERSEVSPVPTRPRAPLLALGPSRRRRPRSGRDGGRDGWPARPGGATERDQEAH</sequence>
<feature type="signal peptide" evidence="2">
    <location>
        <begin position="1"/>
        <end position="23"/>
    </location>
</feature>
<feature type="chain" id="PRO_5045666410" description="Secreted protein" evidence="2">
    <location>
        <begin position="24"/>
        <end position="140"/>
    </location>
</feature>
<gene>
    <name evidence="3" type="ORF">PCOR1329_LOCUS67652</name>
</gene>
<evidence type="ECO:0000256" key="1">
    <source>
        <dbReference type="SAM" id="MobiDB-lite"/>
    </source>
</evidence>
<reference evidence="3" key="1">
    <citation type="submission" date="2023-10" db="EMBL/GenBank/DDBJ databases">
        <authorList>
            <person name="Chen Y."/>
            <person name="Shah S."/>
            <person name="Dougan E. K."/>
            <person name="Thang M."/>
            <person name="Chan C."/>
        </authorList>
    </citation>
    <scope>NUCLEOTIDE SEQUENCE [LARGE SCALE GENOMIC DNA]</scope>
</reference>
<protein>
    <recommendedName>
        <fullName evidence="5">Secreted protein</fullName>
    </recommendedName>
</protein>
<accession>A0ABN9WIE4</accession>